<accession>A0A9D2NSC1</accession>
<feature type="chain" id="PRO_5038995359" evidence="1">
    <location>
        <begin position="25"/>
        <end position="270"/>
    </location>
</feature>
<feature type="signal peptide" evidence="1">
    <location>
        <begin position="1"/>
        <end position="24"/>
    </location>
</feature>
<organism evidence="2 3">
    <name type="scientific">Candidatus Mediterraneibacter faecigallinarum</name>
    <dbReference type="NCBI Taxonomy" id="2838669"/>
    <lineage>
        <taxon>Bacteria</taxon>
        <taxon>Bacillati</taxon>
        <taxon>Bacillota</taxon>
        <taxon>Clostridia</taxon>
        <taxon>Lachnospirales</taxon>
        <taxon>Lachnospiraceae</taxon>
        <taxon>Mediterraneibacter</taxon>
    </lineage>
</organism>
<gene>
    <name evidence="2" type="ORF">H9757_01340</name>
</gene>
<keyword evidence="1" id="KW-0732">Signal</keyword>
<name>A0A9D2NSC1_9FIRM</name>
<protein>
    <submittedName>
        <fullName evidence="2">Uncharacterized protein</fullName>
    </submittedName>
</protein>
<dbReference type="AlphaFoldDB" id="A0A9D2NSC1"/>
<reference evidence="2" key="2">
    <citation type="submission" date="2021-04" db="EMBL/GenBank/DDBJ databases">
        <authorList>
            <person name="Gilroy R."/>
        </authorList>
    </citation>
    <scope>NUCLEOTIDE SEQUENCE</scope>
    <source>
        <strain evidence="2">ChiGjej1B1-1692</strain>
    </source>
</reference>
<evidence type="ECO:0000313" key="2">
    <source>
        <dbReference type="EMBL" id="HJC37701.1"/>
    </source>
</evidence>
<sequence length="270" mass="30667">MKTGRKIFTAVLSAACILSLVSCGQSTRQGVSENKSREEEQVEKEWTQRQEELLEEMGLSGDYDELTDTQKSAVTSADDMLAYLEEKYGKRFCYLSYAPSGTLDKEHLEAYPADGQPYDKVTVYRTYENGEYSYEDDYENILIRPRYEETVRDFAEEYFPAEGIKVYTDIKSIDGSVTEENILENVSAVTYVFTDDSVCSAEAYERFVDACGQWLKEHCQGVPAGIYLRMTQSEAWAKISEADYEDSIREDIFTAENDCSISGSGKVTIY</sequence>
<evidence type="ECO:0000313" key="3">
    <source>
        <dbReference type="Proteomes" id="UP000823894"/>
    </source>
</evidence>
<evidence type="ECO:0000256" key="1">
    <source>
        <dbReference type="SAM" id="SignalP"/>
    </source>
</evidence>
<dbReference type="EMBL" id="DWWK01000015">
    <property type="protein sequence ID" value="HJC37701.1"/>
    <property type="molecule type" value="Genomic_DNA"/>
</dbReference>
<comment type="caution">
    <text evidence="2">The sequence shown here is derived from an EMBL/GenBank/DDBJ whole genome shotgun (WGS) entry which is preliminary data.</text>
</comment>
<proteinExistence type="predicted"/>
<dbReference type="Proteomes" id="UP000823894">
    <property type="component" value="Unassembled WGS sequence"/>
</dbReference>
<reference evidence="2" key="1">
    <citation type="journal article" date="2021" name="PeerJ">
        <title>Extensive microbial diversity within the chicken gut microbiome revealed by metagenomics and culture.</title>
        <authorList>
            <person name="Gilroy R."/>
            <person name="Ravi A."/>
            <person name="Getino M."/>
            <person name="Pursley I."/>
            <person name="Horton D.L."/>
            <person name="Alikhan N.F."/>
            <person name="Baker D."/>
            <person name="Gharbi K."/>
            <person name="Hall N."/>
            <person name="Watson M."/>
            <person name="Adriaenssens E.M."/>
            <person name="Foster-Nyarko E."/>
            <person name="Jarju S."/>
            <person name="Secka A."/>
            <person name="Antonio M."/>
            <person name="Oren A."/>
            <person name="Chaudhuri R.R."/>
            <person name="La Ragione R."/>
            <person name="Hildebrand F."/>
            <person name="Pallen M.J."/>
        </authorList>
    </citation>
    <scope>NUCLEOTIDE SEQUENCE</scope>
    <source>
        <strain evidence="2">ChiGjej1B1-1692</strain>
    </source>
</reference>
<dbReference type="PROSITE" id="PS51257">
    <property type="entry name" value="PROKAR_LIPOPROTEIN"/>
    <property type="match status" value="1"/>
</dbReference>